<dbReference type="Proteomes" id="UP001259659">
    <property type="component" value="Unassembled WGS sequence"/>
</dbReference>
<dbReference type="RefSeq" id="WP_310919148.1">
    <property type="nucleotide sequence ID" value="NZ_JAMQON010000002.1"/>
</dbReference>
<dbReference type="Gene3D" id="3.40.630.30">
    <property type="match status" value="1"/>
</dbReference>
<evidence type="ECO:0000256" key="1">
    <source>
        <dbReference type="ARBA" id="ARBA00022679"/>
    </source>
</evidence>
<comment type="caution">
    <text evidence="4">The sequence shown here is derived from an EMBL/GenBank/DDBJ whole genome shotgun (WGS) entry which is preliminary data.</text>
</comment>
<dbReference type="InterPro" id="IPR000182">
    <property type="entry name" value="GNAT_dom"/>
</dbReference>
<dbReference type="Pfam" id="PF13508">
    <property type="entry name" value="Acetyltransf_7"/>
    <property type="match status" value="1"/>
</dbReference>
<protein>
    <submittedName>
        <fullName evidence="4">GNAT family N-acetyltransferase</fullName>
    </submittedName>
</protein>
<evidence type="ECO:0000256" key="2">
    <source>
        <dbReference type="ARBA" id="ARBA00023315"/>
    </source>
</evidence>
<dbReference type="PROSITE" id="PS51186">
    <property type="entry name" value="GNAT"/>
    <property type="match status" value="1"/>
</dbReference>
<dbReference type="SUPFAM" id="SSF55729">
    <property type="entry name" value="Acyl-CoA N-acyltransferases (Nat)"/>
    <property type="match status" value="1"/>
</dbReference>
<dbReference type="EMBL" id="JAMQON010000002">
    <property type="protein sequence ID" value="MDS0259537.1"/>
    <property type="molecule type" value="Genomic_DNA"/>
</dbReference>
<dbReference type="InterPro" id="IPR016181">
    <property type="entry name" value="Acyl_CoA_acyltransferase"/>
</dbReference>
<reference evidence="4 5" key="1">
    <citation type="submission" date="2022-06" db="EMBL/GenBank/DDBJ databases">
        <title>Haloarcula sp. a new haloarchaeum isolate from saline soil.</title>
        <authorList>
            <person name="Strakova D."/>
            <person name="Galisteo C."/>
            <person name="Sanchez-Porro C."/>
            <person name="Ventosa A."/>
        </authorList>
    </citation>
    <scope>NUCLEOTIDE SEQUENCE [LARGE SCALE GENOMIC DNA]</scope>
    <source>
        <strain evidence="4 5">S1CR25-12</strain>
    </source>
</reference>
<proteinExistence type="predicted"/>
<organism evidence="4 5">
    <name type="scientific">Haloarcula saliterrae</name>
    <dbReference type="NCBI Taxonomy" id="2950534"/>
    <lineage>
        <taxon>Archaea</taxon>
        <taxon>Methanobacteriati</taxon>
        <taxon>Methanobacteriota</taxon>
        <taxon>Stenosarchaea group</taxon>
        <taxon>Halobacteria</taxon>
        <taxon>Halobacteriales</taxon>
        <taxon>Haloarculaceae</taxon>
        <taxon>Haloarcula</taxon>
    </lineage>
</organism>
<keyword evidence="1" id="KW-0808">Transferase</keyword>
<dbReference type="CDD" id="cd04301">
    <property type="entry name" value="NAT_SF"/>
    <property type="match status" value="1"/>
</dbReference>
<dbReference type="PANTHER" id="PTHR43877">
    <property type="entry name" value="AMINOALKYLPHOSPHONATE N-ACETYLTRANSFERASE-RELATED-RELATED"/>
    <property type="match status" value="1"/>
</dbReference>
<evidence type="ECO:0000259" key="3">
    <source>
        <dbReference type="PROSITE" id="PS51186"/>
    </source>
</evidence>
<name>A0ABU2FBG2_9EURY</name>
<keyword evidence="2" id="KW-0012">Acyltransferase</keyword>
<evidence type="ECO:0000313" key="5">
    <source>
        <dbReference type="Proteomes" id="UP001259659"/>
    </source>
</evidence>
<sequence>MTVRLRDATPADVDRLCEVNRVAIETLGTEPYDEHQIAAWKRGVDPELYPIEAAETHFLVAETDERVVGFGWMKPEADEYFTIDVSGEITGMYVHPTAARNGVGTRLLGELERAARDRSVESLGLWASLNAVSFYRKHGYETMGEQALEYDDGTELPVEEMRKVL</sequence>
<dbReference type="PANTHER" id="PTHR43877:SF2">
    <property type="entry name" value="AMINOALKYLPHOSPHONATE N-ACETYLTRANSFERASE-RELATED"/>
    <property type="match status" value="1"/>
</dbReference>
<gene>
    <name evidence="4" type="ORF">NDI56_09045</name>
</gene>
<keyword evidence="5" id="KW-1185">Reference proteome</keyword>
<dbReference type="InterPro" id="IPR050832">
    <property type="entry name" value="Bact_Acetyltransf"/>
</dbReference>
<accession>A0ABU2FBG2</accession>
<feature type="domain" description="N-acetyltransferase" evidence="3">
    <location>
        <begin position="3"/>
        <end position="165"/>
    </location>
</feature>
<evidence type="ECO:0000313" key="4">
    <source>
        <dbReference type="EMBL" id="MDS0259537.1"/>
    </source>
</evidence>